<sequence>MKYSQPSVFAVSAFRRNCERRISTYTCRFYSCTPPPHSMPYNPTQLSESCKGYHRASTDLHVKYLSQMAILSQCIWVALSGKKKNKLWYNCCAFRCAFKTRKKYKMFSHINKHRSVRKEGSIQCPFSKCNFQFLNDEDYDNHLSYHRVELNLQEKGMSFLMNRKEHADGQLRCPQVMNKISNGCCETLLYNMKHVCRWNNCNMDIPKLDRFYAHVVDHVQSCKQGKRGTQKKCEWENCGKMFKQCSILLEHISTHTGSKLMSCPYCMQTFSNRNGLLHHMMRQARREECAYECDKCRKKFKSEYLLKAHKKCHVYKVFCHLCGRPAVTNSNLKQHMLRMHKPDSDFPCSKCDKRFKTRDALEAHQVSSHEDQDVSHRCPNCGDRFLTLSHFVAHRKTAHNIKQYRCHLCMHNFPLRNMLSKHLKTQHHIYPPSYTSRFRYLPKGDGVYELADIQRQHIQRKNLENCSSMNDTLPALPIDPILMELPNSSDDDGDDELWLLQDNDEGD</sequence>
<dbReference type="Proteomes" id="UP000054826">
    <property type="component" value="Unassembled WGS sequence"/>
</dbReference>
<reference evidence="13 14" key="1">
    <citation type="submission" date="2015-01" db="EMBL/GenBank/DDBJ databases">
        <title>Evolution of Trichinella species and genotypes.</title>
        <authorList>
            <person name="Korhonen P.K."/>
            <person name="Edoardo P."/>
            <person name="Giuseppe L.R."/>
            <person name="Gasser R.B."/>
        </authorList>
    </citation>
    <scope>NUCLEOTIDE SEQUENCE [LARGE SCALE GENOMIC DNA]</scope>
    <source>
        <strain evidence="13">ISS176</strain>
    </source>
</reference>
<proteinExistence type="predicted"/>
<evidence type="ECO:0000313" key="14">
    <source>
        <dbReference type="Proteomes" id="UP000054826"/>
    </source>
</evidence>
<keyword evidence="3" id="KW-0677">Repeat</keyword>
<feature type="domain" description="C2H2-type" evidence="12">
    <location>
        <begin position="346"/>
        <end position="374"/>
    </location>
</feature>
<keyword evidence="4 10" id="KW-0863">Zinc-finger</keyword>
<evidence type="ECO:0000256" key="5">
    <source>
        <dbReference type="ARBA" id="ARBA00022833"/>
    </source>
</evidence>
<evidence type="ECO:0000256" key="8">
    <source>
        <dbReference type="ARBA" id="ARBA00023163"/>
    </source>
</evidence>
<keyword evidence="7" id="KW-0238">DNA-binding</keyword>
<feature type="domain" description="C2H2-type" evidence="12">
    <location>
        <begin position="404"/>
        <end position="432"/>
    </location>
</feature>
<gene>
    <name evidence="13" type="primary">HINFP</name>
    <name evidence="13" type="ORF">T4C_1172</name>
</gene>
<comment type="caution">
    <text evidence="13">The sequence shown here is derived from an EMBL/GenBank/DDBJ whole genome shotgun (WGS) entry which is preliminary data.</text>
</comment>
<dbReference type="GO" id="GO:0008270">
    <property type="term" value="F:zinc ion binding"/>
    <property type="evidence" value="ECO:0007669"/>
    <property type="project" value="UniProtKB-KW"/>
</dbReference>
<evidence type="ECO:0000256" key="10">
    <source>
        <dbReference type="PROSITE-ProRule" id="PRU00042"/>
    </source>
</evidence>
<dbReference type="PANTHER" id="PTHR24384:SF189">
    <property type="entry name" value="C2H2-TYPE DOMAIN-CONTAINING PROTEIN-RELATED"/>
    <property type="match status" value="1"/>
</dbReference>
<dbReference type="GO" id="GO:0000981">
    <property type="term" value="F:DNA-binding transcription factor activity, RNA polymerase II-specific"/>
    <property type="evidence" value="ECO:0007669"/>
    <property type="project" value="TreeGrafter"/>
</dbReference>
<dbReference type="GO" id="GO:0005634">
    <property type="term" value="C:nucleus"/>
    <property type="evidence" value="ECO:0007669"/>
    <property type="project" value="UniProtKB-SubCell"/>
</dbReference>
<keyword evidence="2" id="KW-0479">Metal-binding</keyword>
<evidence type="ECO:0000256" key="1">
    <source>
        <dbReference type="ARBA" id="ARBA00004123"/>
    </source>
</evidence>
<feature type="domain" description="C2H2-type" evidence="12">
    <location>
        <begin position="231"/>
        <end position="260"/>
    </location>
</feature>
<dbReference type="EMBL" id="JYDV01000159">
    <property type="protein sequence ID" value="KRZ28011.1"/>
    <property type="molecule type" value="Genomic_DNA"/>
</dbReference>
<dbReference type="InterPro" id="IPR013087">
    <property type="entry name" value="Znf_C2H2_type"/>
</dbReference>
<evidence type="ECO:0000256" key="4">
    <source>
        <dbReference type="ARBA" id="ARBA00022771"/>
    </source>
</evidence>
<organism evidence="13 14">
    <name type="scientific">Trichinella pseudospiralis</name>
    <name type="common">Parasitic roundworm</name>
    <dbReference type="NCBI Taxonomy" id="6337"/>
    <lineage>
        <taxon>Eukaryota</taxon>
        <taxon>Metazoa</taxon>
        <taxon>Ecdysozoa</taxon>
        <taxon>Nematoda</taxon>
        <taxon>Enoplea</taxon>
        <taxon>Dorylaimia</taxon>
        <taxon>Trichinellida</taxon>
        <taxon>Trichinellidae</taxon>
        <taxon>Trichinella</taxon>
    </lineage>
</organism>
<keyword evidence="5" id="KW-0862">Zinc</keyword>
<dbReference type="Gene3D" id="3.30.160.60">
    <property type="entry name" value="Classic Zinc Finger"/>
    <property type="match status" value="4"/>
</dbReference>
<dbReference type="SMART" id="SM00355">
    <property type="entry name" value="ZnF_C2H2"/>
    <property type="match status" value="10"/>
</dbReference>
<evidence type="ECO:0000259" key="12">
    <source>
        <dbReference type="PROSITE" id="PS50157"/>
    </source>
</evidence>
<evidence type="ECO:0000313" key="13">
    <source>
        <dbReference type="EMBL" id="KRZ28011.1"/>
    </source>
</evidence>
<keyword evidence="9" id="KW-0539">Nucleus</keyword>
<dbReference type="PROSITE" id="PS00028">
    <property type="entry name" value="ZINC_FINGER_C2H2_1"/>
    <property type="match status" value="6"/>
</dbReference>
<dbReference type="Pfam" id="PF00096">
    <property type="entry name" value="zf-C2H2"/>
    <property type="match status" value="2"/>
</dbReference>
<feature type="domain" description="C2H2-type" evidence="12">
    <location>
        <begin position="291"/>
        <end position="313"/>
    </location>
</feature>
<dbReference type="InterPro" id="IPR050752">
    <property type="entry name" value="C2H2-ZF_domain"/>
</dbReference>
<dbReference type="PANTHER" id="PTHR24384">
    <property type="entry name" value="FINGER PUTATIVE TRANSCRIPTION FACTOR FAMILY-RELATED"/>
    <property type="match status" value="1"/>
</dbReference>
<dbReference type="SUPFAM" id="SSF57667">
    <property type="entry name" value="beta-beta-alpha zinc fingers"/>
    <property type="match status" value="3"/>
</dbReference>
<evidence type="ECO:0000256" key="7">
    <source>
        <dbReference type="ARBA" id="ARBA00023125"/>
    </source>
</evidence>
<feature type="region of interest" description="Disordered" evidence="11">
    <location>
        <begin position="487"/>
        <end position="507"/>
    </location>
</feature>
<dbReference type="GO" id="GO:0000978">
    <property type="term" value="F:RNA polymerase II cis-regulatory region sequence-specific DNA binding"/>
    <property type="evidence" value="ECO:0007669"/>
    <property type="project" value="TreeGrafter"/>
</dbReference>
<evidence type="ECO:0000256" key="3">
    <source>
        <dbReference type="ARBA" id="ARBA00022737"/>
    </source>
</evidence>
<dbReference type="AlphaFoldDB" id="A0A0V1IZ71"/>
<evidence type="ECO:0000256" key="6">
    <source>
        <dbReference type="ARBA" id="ARBA00023015"/>
    </source>
</evidence>
<name>A0A0V1IZ71_TRIPS</name>
<feature type="domain" description="C2H2-type" evidence="12">
    <location>
        <begin position="376"/>
        <end position="404"/>
    </location>
</feature>
<accession>A0A0V1IZ71</accession>
<keyword evidence="8" id="KW-0804">Transcription</keyword>
<evidence type="ECO:0000256" key="9">
    <source>
        <dbReference type="ARBA" id="ARBA00023242"/>
    </source>
</evidence>
<dbReference type="PROSITE" id="PS50157">
    <property type="entry name" value="ZINC_FINGER_C2H2_2"/>
    <property type="match status" value="5"/>
</dbReference>
<comment type="subcellular location">
    <subcellularLocation>
        <location evidence="1">Nucleus</location>
    </subcellularLocation>
</comment>
<keyword evidence="6" id="KW-0805">Transcription regulation</keyword>
<dbReference type="InterPro" id="IPR036236">
    <property type="entry name" value="Znf_C2H2_sf"/>
</dbReference>
<protein>
    <submittedName>
        <fullName evidence="13">Histone H4 transcription factor</fullName>
    </submittedName>
</protein>
<feature type="compositionally biased region" description="Acidic residues" evidence="11">
    <location>
        <begin position="489"/>
        <end position="507"/>
    </location>
</feature>
<evidence type="ECO:0000256" key="11">
    <source>
        <dbReference type="SAM" id="MobiDB-lite"/>
    </source>
</evidence>
<evidence type="ECO:0000256" key="2">
    <source>
        <dbReference type="ARBA" id="ARBA00022723"/>
    </source>
</evidence>